<dbReference type="InterPro" id="IPR007527">
    <property type="entry name" value="Znf_SWIM"/>
</dbReference>
<evidence type="ECO:0000259" key="2">
    <source>
        <dbReference type="PROSITE" id="PS50966"/>
    </source>
</evidence>
<accession>A0ABT9BDU1</accession>
<evidence type="ECO:0000313" key="4">
    <source>
        <dbReference type="Proteomes" id="UP001176429"/>
    </source>
</evidence>
<name>A0ABT9BDU1_9BACT</name>
<keyword evidence="1" id="KW-0863">Zinc-finger</keyword>
<gene>
    <name evidence="3" type="ORF">Q5H93_16955</name>
</gene>
<dbReference type="EMBL" id="JAUQSY010000011">
    <property type="protein sequence ID" value="MDO7876436.1"/>
    <property type="molecule type" value="Genomic_DNA"/>
</dbReference>
<keyword evidence="1" id="KW-0479">Metal-binding</keyword>
<proteinExistence type="predicted"/>
<dbReference type="Proteomes" id="UP001176429">
    <property type="component" value="Unassembled WGS sequence"/>
</dbReference>
<dbReference type="RefSeq" id="WP_305007800.1">
    <property type="nucleotide sequence ID" value="NZ_JAUQSY010000011.1"/>
</dbReference>
<evidence type="ECO:0000313" key="3">
    <source>
        <dbReference type="EMBL" id="MDO7876436.1"/>
    </source>
</evidence>
<sequence>MLTRQRLRHLATDKVFDRGQELYQAGAVKKLQQAGPTRFLARVKGTYSYNVAAWLAQGDAEFSCDCPYEFEGICKHAVALGLAILDGYPHTVPAPAAPAAAPAARLQQAWERYSTAEKLRFLEQALAKNADLAQQFLAFGAAPGADEAPAADDPTTLTERLRETLEALEFGEEFWERYDRDYEDYGEGENLPLAALDEVSAELQPFAAELLALARAGKLTRTLEYWAMACLAIFQVEAPASDDCGAFGDYGTEVLLRWHADLQAAHWPELLLSTVLPPAELKLALQWLSSYLADPPGRWQPWEESWLPLLLALAADATAAPLLHKALTKTPLTPDTRARLNLQLARTQADDRRWLAAAETLLPTDAAVADQLLHYYRNQADQPALLRTAEAAFATWPDRFEGYILDTFGPAQAPSLYRAALRHRALANHSLADVERLRPLLSAAELAGLVQVAVARARATRYGVGFAAELLFQASDAGVLREFVLELEWLAVSRPDEMDLALARMAELNPLPLMLELETRLPAYLMGRGGVQRGGFLYQRLASWLATVRRAAPRLSEPVLRLAQALREEFRTLHGLRDALRTQGLLPEAELPTEAPARRGRKKKQ</sequence>
<feature type="domain" description="SWIM-type" evidence="2">
    <location>
        <begin position="49"/>
        <end position="85"/>
    </location>
</feature>
<protein>
    <recommendedName>
        <fullName evidence="2">SWIM-type domain-containing protein</fullName>
    </recommendedName>
</protein>
<keyword evidence="1" id="KW-0862">Zinc</keyword>
<dbReference type="PROSITE" id="PS50966">
    <property type="entry name" value="ZF_SWIM"/>
    <property type="match status" value="1"/>
</dbReference>
<evidence type="ECO:0000256" key="1">
    <source>
        <dbReference type="PROSITE-ProRule" id="PRU00325"/>
    </source>
</evidence>
<comment type="caution">
    <text evidence="3">The sequence shown here is derived from an EMBL/GenBank/DDBJ whole genome shotgun (WGS) entry which is preliminary data.</text>
</comment>
<keyword evidence="4" id="KW-1185">Reference proteome</keyword>
<reference evidence="3" key="1">
    <citation type="submission" date="2023-07" db="EMBL/GenBank/DDBJ databases">
        <authorList>
            <person name="Kim M.K."/>
        </authorList>
    </citation>
    <scope>NUCLEOTIDE SEQUENCE</scope>
    <source>
        <strain evidence="3">ASUV-10-1</strain>
    </source>
</reference>
<organism evidence="3 4">
    <name type="scientific">Hymenobacter aranciens</name>
    <dbReference type="NCBI Taxonomy" id="3063996"/>
    <lineage>
        <taxon>Bacteria</taxon>
        <taxon>Pseudomonadati</taxon>
        <taxon>Bacteroidota</taxon>
        <taxon>Cytophagia</taxon>
        <taxon>Cytophagales</taxon>
        <taxon>Hymenobacteraceae</taxon>
        <taxon>Hymenobacter</taxon>
    </lineage>
</organism>